<dbReference type="AlphaFoldDB" id="A0A7C4Q1H5"/>
<gene>
    <name evidence="1" type="ORF">ENT17_00345</name>
</gene>
<proteinExistence type="predicted"/>
<comment type="caution">
    <text evidence="1">The sequence shown here is derived from an EMBL/GenBank/DDBJ whole genome shotgun (WGS) entry which is preliminary data.</text>
</comment>
<accession>A0A7C4Q1H5</accession>
<organism evidence="1">
    <name type="scientific">Bellilinea caldifistulae</name>
    <dbReference type="NCBI Taxonomy" id="360411"/>
    <lineage>
        <taxon>Bacteria</taxon>
        <taxon>Bacillati</taxon>
        <taxon>Chloroflexota</taxon>
        <taxon>Anaerolineae</taxon>
        <taxon>Anaerolineales</taxon>
        <taxon>Anaerolineaceae</taxon>
        <taxon>Bellilinea</taxon>
    </lineage>
</organism>
<sequence length="83" mass="9537">MNEYVPPQPQPDRYRIIIKGVMDEDFLQNYCSPGFTLSHQHGRTTLSNLQIDQAGMLGLIRQLHNLGVTVLLVELQNEMEQIE</sequence>
<reference evidence="1" key="1">
    <citation type="journal article" date="2020" name="mSystems">
        <title>Genome- and Community-Level Interaction Insights into Carbon Utilization and Element Cycling Functions of Hydrothermarchaeota in Hydrothermal Sediment.</title>
        <authorList>
            <person name="Zhou Z."/>
            <person name="Liu Y."/>
            <person name="Xu W."/>
            <person name="Pan J."/>
            <person name="Luo Z.H."/>
            <person name="Li M."/>
        </authorList>
    </citation>
    <scope>NUCLEOTIDE SEQUENCE [LARGE SCALE GENOMIC DNA]</scope>
    <source>
        <strain evidence="1">SpSt-556</strain>
    </source>
</reference>
<name>A0A7C4Q1H5_9CHLR</name>
<protein>
    <submittedName>
        <fullName evidence="1">Uncharacterized protein</fullName>
    </submittedName>
</protein>
<evidence type="ECO:0000313" key="1">
    <source>
        <dbReference type="EMBL" id="HGS86050.1"/>
    </source>
</evidence>
<dbReference type="EMBL" id="DSXR01000006">
    <property type="protein sequence ID" value="HGS86050.1"/>
    <property type="molecule type" value="Genomic_DNA"/>
</dbReference>